<feature type="transmembrane region" description="Helical" evidence="1">
    <location>
        <begin position="101"/>
        <end position="120"/>
    </location>
</feature>
<reference evidence="2 3" key="1">
    <citation type="submission" date="2016-08" db="EMBL/GenBank/DDBJ databases">
        <title>Genome sequence of Clavibacter michiganensis spp strain CFBP7494.</title>
        <authorList>
            <person name="Thapa S.P."/>
            <person name="Coaker G."/>
            <person name="Jacques M.-A."/>
        </authorList>
    </citation>
    <scope>NUCLEOTIDE SEQUENCE [LARGE SCALE GENOMIC DNA]</scope>
    <source>
        <strain evidence="2">CFBP7494</strain>
    </source>
</reference>
<keyword evidence="1" id="KW-1133">Transmembrane helix</keyword>
<evidence type="ECO:0000313" key="2">
    <source>
        <dbReference type="EMBL" id="OUE17970.1"/>
    </source>
</evidence>
<dbReference type="Proteomes" id="UP000194837">
    <property type="component" value="Unassembled WGS sequence"/>
</dbReference>
<evidence type="ECO:0000256" key="1">
    <source>
        <dbReference type="SAM" id="Phobius"/>
    </source>
</evidence>
<gene>
    <name evidence="2" type="ORF">BFL34_03018</name>
</gene>
<protein>
    <submittedName>
        <fullName evidence="2">Uncharacterized protein</fullName>
    </submittedName>
</protein>
<feature type="transmembrane region" description="Helical" evidence="1">
    <location>
        <begin position="15"/>
        <end position="47"/>
    </location>
</feature>
<organism evidence="2 3">
    <name type="scientific">Clavibacter michiganensis</name>
    <dbReference type="NCBI Taxonomy" id="28447"/>
    <lineage>
        <taxon>Bacteria</taxon>
        <taxon>Bacillati</taxon>
        <taxon>Actinomycetota</taxon>
        <taxon>Actinomycetes</taxon>
        <taxon>Micrococcales</taxon>
        <taxon>Microbacteriaceae</taxon>
        <taxon>Clavibacter</taxon>
    </lineage>
</organism>
<accession>A0A251Y139</accession>
<evidence type="ECO:0000313" key="3">
    <source>
        <dbReference type="Proteomes" id="UP000194837"/>
    </source>
</evidence>
<feature type="transmembrane region" description="Helical" evidence="1">
    <location>
        <begin position="68"/>
        <end position="89"/>
    </location>
</feature>
<keyword evidence="1" id="KW-0812">Transmembrane</keyword>
<sequence length="132" mass="14010">MRMADLPSIRSVMPWWYVGGAALALLVALVLVPVANLGLVLPMWGALVGTTIRDRRRGAERMIPRQDAVVAAVLTPLLLGIAALASQVWPFQRGAFDGRALIGGAVGLAVGGGLLLVLRIRGVLRRRRARGA</sequence>
<proteinExistence type="predicted"/>
<keyword evidence="1" id="KW-0472">Membrane</keyword>
<name>A0A251Y139_9MICO</name>
<dbReference type="AlphaFoldDB" id="A0A251Y139"/>
<comment type="caution">
    <text evidence="2">The sequence shown here is derived from an EMBL/GenBank/DDBJ whole genome shotgun (WGS) entry which is preliminary data.</text>
</comment>
<dbReference type="EMBL" id="MDJW01000014">
    <property type="protein sequence ID" value="OUE17970.1"/>
    <property type="molecule type" value="Genomic_DNA"/>
</dbReference>